<proteinExistence type="predicted"/>
<comment type="caution">
    <text evidence="1">The sequence shown here is derived from an EMBL/GenBank/DDBJ whole genome shotgun (WGS) entry which is preliminary data.</text>
</comment>
<gene>
    <name evidence="3" type="ORF">GIL414_LOCUS68360</name>
    <name evidence="1" type="ORF">KQP761_LOCUS8670</name>
    <name evidence="2" type="ORF">MBJ925_LOCUS15938</name>
</gene>
<dbReference type="EMBL" id="CAJNOW010003370">
    <property type="protein sequence ID" value="CAF1380168.1"/>
    <property type="molecule type" value="Genomic_DNA"/>
</dbReference>
<sequence>MLCLCSDKTRLIHIFQNQISSLDIEFFRCKKSTLTENGNKDIFACILTVFSKLQYLHFGKSPFLYRRLWFEIPPTIFSSTLLELHVSLLFFIDCLYLLDGRFDQLQRLSVDIDRILSPKIIIDNRKQLPNLKRFSLHCKWDTHKYNELIVPLLHRMSDLEELDLHLVVYSEKRFIDGYDLKYNIINHLLQ</sequence>
<dbReference type="EMBL" id="CAJNRE010007606">
    <property type="protein sequence ID" value="CAF2066564.1"/>
    <property type="molecule type" value="Genomic_DNA"/>
</dbReference>
<accession>A0A815JIS8</accession>
<dbReference type="OrthoDB" id="10060016at2759"/>
<evidence type="ECO:0000313" key="4">
    <source>
        <dbReference type="Proteomes" id="UP000663834"/>
    </source>
</evidence>
<dbReference type="Proteomes" id="UP000663824">
    <property type="component" value="Unassembled WGS sequence"/>
</dbReference>
<evidence type="ECO:0000313" key="1">
    <source>
        <dbReference type="EMBL" id="CAF1380168.1"/>
    </source>
</evidence>
<reference evidence="1" key="1">
    <citation type="submission" date="2021-02" db="EMBL/GenBank/DDBJ databases">
        <authorList>
            <person name="Nowell W R."/>
        </authorList>
    </citation>
    <scope>NUCLEOTIDE SEQUENCE</scope>
</reference>
<dbReference type="Proteomes" id="UP000663834">
    <property type="component" value="Unassembled WGS sequence"/>
</dbReference>
<protein>
    <submittedName>
        <fullName evidence="1">Uncharacterized protein</fullName>
    </submittedName>
</protein>
<name>A0A815JIS8_9BILA</name>
<evidence type="ECO:0000313" key="3">
    <source>
        <dbReference type="EMBL" id="CAF5178063.1"/>
    </source>
</evidence>
<dbReference type="Proteomes" id="UP000681720">
    <property type="component" value="Unassembled WGS sequence"/>
</dbReference>
<organism evidence="1 4">
    <name type="scientific">Rotaria magnacalcarata</name>
    <dbReference type="NCBI Taxonomy" id="392030"/>
    <lineage>
        <taxon>Eukaryota</taxon>
        <taxon>Metazoa</taxon>
        <taxon>Spiralia</taxon>
        <taxon>Gnathifera</taxon>
        <taxon>Rotifera</taxon>
        <taxon>Eurotatoria</taxon>
        <taxon>Bdelloidea</taxon>
        <taxon>Philodinida</taxon>
        <taxon>Philodinidae</taxon>
        <taxon>Rotaria</taxon>
    </lineage>
</organism>
<dbReference type="EMBL" id="CAJOBJ010327830">
    <property type="protein sequence ID" value="CAF5178063.1"/>
    <property type="molecule type" value="Genomic_DNA"/>
</dbReference>
<evidence type="ECO:0000313" key="2">
    <source>
        <dbReference type="EMBL" id="CAF2066564.1"/>
    </source>
</evidence>
<dbReference type="AlphaFoldDB" id="A0A815JIS8"/>